<protein>
    <submittedName>
        <fullName evidence="3">Histidine phosphatase family protein</fullName>
    </submittedName>
</protein>
<evidence type="ECO:0000313" key="4">
    <source>
        <dbReference type="Proteomes" id="UP000319204"/>
    </source>
</evidence>
<keyword evidence="4" id="KW-1185">Reference proteome</keyword>
<name>A0A5N5IS09_9FLAO</name>
<dbReference type="PROSITE" id="PS00175">
    <property type="entry name" value="PG_MUTASE"/>
    <property type="match status" value="1"/>
</dbReference>
<accession>A0A5N5IS09</accession>
<dbReference type="InterPro" id="IPR050275">
    <property type="entry name" value="PGM_Phosphatase"/>
</dbReference>
<feature type="binding site" evidence="2">
    <location>
        <position position="59"/>
    </location>
    <ligand>
        <name>substrate</name>
    </ligand>
</feature>
<evidence type="ECO:0000256" key="1">
    <source>
        <dbReference type="PIRSR" id="PIRSR613078-1"/>
    </source>
</evidence>
<sequence>MLNIYLLRHGETQYNADGNKYCGRTDIPLTEKGLGQANQVYGQFQGMEFNKVYSSPLLRASKTAQIASGVNDVILDDRLIEVDFGNWEGKTKEEFIPENETLWQNWEHHPETTKAGGSGETAREVIERVDDFFSSIAQKHSDGETVLVVAHNGINRLYMAHKLGMPLNAYRKIVQENSRITLFTLDEAGNFQLKLLNSRGI</sequence>
<feature type="binding site" evidence="2">
    <location>
        <position position="92"/>
    </location>
    <ligand>
        <name>substrate</name>
    </ligand>
</feature>
<evidence type="ECO:0000313" key="3">
    <source>
        <dbReference type="EMBL" id="KAB5487506.1"/>
    </source>
</evidence>
<dbReference type="PIRSF" id="PIRSF000709">
    <property type="entry name" value="6PFK_2-Ptase"/>
    <property type="match status" value="1"/>
</dbReference>
<dbReference type="RefSeq" id="WP_151890650.1">
    <property type="nucleotide sequence ID" value="NZ_VNIK02000007.1"/>
</dbReference>
<evidence type="ECO:0000256" key="2">
    <source>
        <dbReference type="PIRSR" id="PIRSR613078-2"/>
    </source>
</evidence>
<dbReference type="AlphaFoldDB" id="A0A5N5IS09"/>
<reference evidence="3" key="1">
    <citation type="submission" date="2019-10" db="EMBL/GenBank/DDBJ databases">
        <title>Muricauda hadale sp. nov., a piezophilic bacterium isolated from hadopelagic water of the Mariana Trench.</title>
        <authorList>
            <person name="Wei Y."/>
        </authorList>
    </citation>
    <scope>NUCLEOTIDE SEQUENCE [LARGE SCALE GENOMIC DNA]</scope>
    <source>
        <strain evidence="3">MT-229</strain>
    </source>
</reference>
<dbReference type="CDD" id="cd07067">
    <property type="entry name" value="HP_PGM_like"/>
    <property type="match status" value="1"/>
</dbReference>
<dbReference type="SUPFAM" id="SSF53254">
    <property type="entry name" value="Phosphoglycerate mutase-like"/>
    <property type="match status" value="1"/>
</dbReference>
<comment type="caution">
    <text evidence="3">The sequence shown here is derived from an EMBL/GenBank/DDBJ whole genome shotgun (WGS) entry which is preliminary data.</text>
</comment>
<dbReference type="EMBL" id="VNIK02000007">
    <property type="protein sequence ID" value="KAB5487506.1"/>
    <property type="molecule type" value="Genomic_DNA"/>
</dbReference>
<dbReference type="InterPro" id="IPR029033">
    <property type="entry name" value="His_PPase_superfam"/>
</dbReference>
<gene>
    <name evidence="3" type="ORF">FOT42_011120</name>
</gene>
<feature type="binding site" evidence="2">
    <location>
        <begin position="8"/>
        <end position="15"/>
    </location>
    <ligand>
        <name>substrate</name>
    </ligand>
</feature>
<organism evidence="3 4">
    <name type="scientific">Flagellimonas hadalis</name>
    <dbReference type="NCBI Taxonomy" id="2597517"/>
    <lineage>
        <taxon>Bacteria</taxon>
        <taxon>Pseudomonadati</taxon>
        <taxon>Bacteroidota</taxon>
        <taxon>Flavobacteriia</taxon>
        <taxon>Flavobacteriales</taxon>
        <taxon>Flavobacteriaceae</taxon>
        <taxon>Flagellimonas</taxon>
    </lineage>
</organism>
<dbReference type="InterPro" id="IPR001345">
    <property type="entry name" value="PG/BPGM_mutase_AS"/>
</dbReference>
<proteinExistence type="predicted"/>
<dbReference type="Gene3D" id="3.40.50.1240">
    <property type="entry name" value="Phosphoglycerate mutase-like"/>
    <property type="match status" value="1"/>
</dbReference>
<dbReference type="Proteomes" id="UP000319204">
    <property type="component" value="Unassembled WGS sequence"/>
</dbReference>
<feature type="active site" description="Proton donor/acceptor" evidence="1">
    <location>
        <position position="81"/>
    </location>
</feature>
<dbReference type="OrthoDB" id="9782128at2"/>
<dbReference type="GO" id="GO:0005737">
    <property type="term" value="C:cytoplasm"/>
    <property type="evidence" value="ECO:0007669"/>
    <property type="project" value="TreeGrafter"/>
</dbReference>
<feature type="active site" description="Tele-phosphohistidine intermediate" evidence="1">
    <location>
        <position position="9"/>
    </location>
</feature>
<dbReference type="PANTHER" id="PTHR48100:SF59">
    <property type="entry name" value="ADENOSYLCOBALAMIN_ALPHA-RIBAZOLE PHOSPHATASE"/>
    <property type="match status" value="1"/>
</dbReference>
<dbReference type="SMART" id="SM00855">
    <property type="entry name" value="PGAM"/>
    <property type="match status" value="1"/>
</dbReference>
<dbReference type="InterPro" id="IPR013078">
    <property type="entry name" value="His_Pase_superF_clade-1"/>
</dbReference>
<dbReference type="PANTHER" id="PTHR48100">
    <property type="entry name" value="BROAD-SPECIFICITY PHOSPHATASE YOR283W-RELATED"/>
    <property type="match status" value="1"/>
</dbReference>
<dbReference type="GO" id="GO:0016791">
    <property type="term" value="F:phosphatase activity"/>
    <property type="evidence" value="ECO:0007669"/>
    <property type="project" value="TreeGrafter"/>
</dbReference>
<dbReference type="Pfam" id="PF00300">
    <property type="entry name" value="His_Phos_1"/>
    <property type="match status" value="1"/>
</dbReference>